<proteinExistence type="inferred from homology"/>
<feature type="domain" description="Pirin C-terminal" evidence="5">
    <location>
        <begin position="182"/>
        <end position="281"/>
    </location>
</feature>
<sequence length="292" mass="31015">MTSRTIAAVHAAIRDDIADLVTRRPVPAADLPQVDPFLFLNHHGPQVYAANNNGLPFGPHPHRGFETVTFILSGTLAHHDTGGHQSVIAAGGVQWMTAGSGLIHAEVSPPDFKQTGGPLEILQLWVNLPSRLKMTPPRYTGVQADGIPALSTPDGAGTVNLVSGSFVGQKGPIRSLTDVFMATVQLYPGARVELPAPCGRAVLFYVVSGRVAVAGREVDQWHLATFNDDSDTVMVEASEDAVLLFGHADPINEPVVAHGPFVMNTREEIGEAIRDYQAGRFNGTGPLLDVGA</sequence>
<keyword evidence="2" id="KW-0408">Iron</keyword>
<evidence type="ECO:0000313" key="6">
    <source>
        <dbReference type="EMBL" id="MBB5715070.1"/>
    </source>
</evidence>
<accession>A0A7W9EUD7</accession>
<keyword evidence="7" id="KW-1185">Reference proteome</keyword>
<keyword evidence="2" id="KW-0479">Metal-binding</keyword>
<dbReference type="InterPro" id="IPR053186">
    <property type="entry name" value="QDO-related"/>
</dbReference>
<comment type="caution">
    <text evidence="6">The sequence shown here is derived from an EMBL/GenBank/DDBJ whole genome shotgun (WGS) entry which is preliminary data.</text>
</comment>
<dbReference type="CDD" id="cd02909">
    <property type="entry name" value="cupin_pirin_N"/>
    <property type="match status" value="1"/>
</dbReference>
<reference evidence="6 7" key="1">
    <citation type="submission" date="2020-08" db="EMBL/GenBank/DDBJ databases">
        <title>Genomic Encyclopedia of Type Strains, Phase IV (KMG-IV): sequencing the most valuable type-strain genomes for metagenomic binning, comparative biology and taxonomic classification.</title>
        <authorList>
            <person name="Goeker M."/>
        </authorList>
    </citation>
    <scope>NUCLEOTIDE SEQUENCE [LARGE SCALE GENOMIC DNA]</scope>
    <source>
        <strain evidence="6 7">DSM 100044</strain>
    </source>
</reference>
<dbReference type="Gene3D" id="2.60.120.10">
    <property type="entry name" value="Jelly Rolls"/>
    <property type="match status" value="2"/>
</dbReference>
<comment type="cofactor">
    <cofactor evidence="2">
        <name>Fe cation</name>
        <dbReference type="ChEBI" id="CHEBI:24875"/>
    </cofactor>
    <text evidence="2">Binds 1 Fe cation per subunit.</text>
</comment>
<protein>
    <recommendedName>
        <fullName evidence="8">Nuclease PIN</fullName>
    </recommendedName>
</protein>
<dbReference type="InterPro" id="IPR014710">
    <property type="entry name" value="RmlC-like_jellyroll"/>
</dbReference>
<dbReference type="Pfam" id="PF05726">
    <property type="entry name" value="Pirin_C"/>
    <property type="match status" value="1"/>
</dbReference>
<dbReference type="PANTHER" id="PTHR43594">
    <property type="entry name" value="QUERCETIN 2,3-DIOXYGENASE"/>
    <property type="match status" value="1"/>
</dbReference>
<evidence type="ECO:0000259" key="5">
    <source>
        <dbReference type="Pfam" id="PF05726"/>
    </source>
</evidence>
<dbReference type="InterPro" id="IPR011051">
    <property type="entry name" value="RmlC_Cupin_sf"/>
</dbReference>
<dbReference type="PANTHER" id="PTHR43594:SF1">
    <property type="entry name" value="QUERCETIN 2,3-DIOXYGENASE PA2418-RELATED"/>
    <property type="match status" value="1"/>
</dbReference>
<evidence type="ECO:0000313" key="7">
    <source>
        <dbReference type="Proteomes" id="UP000546200"/>
    </source>
</evidence>
<feature type="binding site" evidence="2">
    <location>
        <position position="60"/>
    </location>
    <ligand>
        <name>Fe cation</name>
        <dbReference type="ChEBI" id="CHEBI:24875"/>
    </ligand>
</feature>
<dbReference type="Proteomes" id="UP000546200">
    <property type="component" value="Unassembled WGS sequence"/>
</dbReference>
<feature type="domain" description="Pirin N-terminal" evidence="4">
    <location>
        <begin position="24"/>
        <end position="126"/>
    </location>
</feature>
<dbReference type="GO" id="GO:0046872">
    <property type="term" value="F:metal ion binding"/>
    <property type="evidence" value="ECO:0007669"/>
    <property type="project" value="UniProtKB-KW"/>
</dbReference>
<comment type="similarity">
    <text evidence="1 3">Belongs to the pirin family.</text>
</comment>
<evidence type="ECO:0008006" key="8">
    <source>
        <dbReference type="Google" id="ProtNLM"/>
    </source>
</evidence>
<dbReference type="InterPro" id="IPR008778">
    <property type="entry name" value="Pirin_C_dom"/>
</dbReference>
<feature type="binding site" evidence="2">
    <location>
        <position position="62"/>
    </location>
    <ligand>
        <name>Fe cation</name>
        <dbReference type="ChEBI" id="CHEBI:24875"/>
    </ligand>
</feature>
<gene>
    <name evidence="6" type="ORF">FHS94_001911</name>
</gene>
<dbReference type="CDD" id="cd02247">
    <property type="entry name" value="cupin_pirin_C"/>
    <property type="match status" value="1"/>
</dbReference>
<evidence type="ECO:0000256" key="1">
    <source>
        <dbReference type="ARBA" id="ARBA00008416"/>
    </source>
</evidence>
<dbReference type="Pfam" id="PF02678">
    <property type="entry name" value="Pirin"/>
    <property type="match status" value="1"/>
</dbReference>
<evidence type="ECO:0000256" key="3">
    <source>
        <dbReference type="RuleBase" id="RU003457"/>
    </source>
</evidence>
<dbReference type="PIRSF" id="PIRSF006232">
    <property type="entry name" value="Pirin"/>
    <property type="match status" value="1"/>
</dbReference>
<dbReference type="InterPro" id="IPR003829">
    <property type="entry name" value="Pirin_N_dom"/>
</dbReference>
<evidence type="ECO:0000256" key="2">
    <source>
        <dbReference type="PIRSR" id="PIRSR006232-1"/>
    </source>
</evidence>
<evidence type="ECO:0000259" key="4">
    <source>
        <dbReference type="Pfam" id="PF02678"/>
    </source>
</evidence>
<organism evidence="6 7">
    <name type="scientific">Sphingomonas aerophila</name>
    <dbReference type="NCBI Taxonomy" id="1344948"/>
    <lineage>
        <taxon>Bacteria</taxon>
        <taxon>Pseudomonadati</taxon>
        <taxon>Pseudomonadota</taxon>
        <taxon>Alphaproteobacteria</taxon>
        <taxon>Sphingomonadales</taxon>
        <taxon>Sphingomonadaceae</taxon>
        <taxon>Sphingomonas</taxon>
    </lineage>
</organism>
<dbReference type="AlphaFoldDB" id="A0A7W9EUD7"/>
<feature type="binding site" evidence="2">
    <location>
        <position position="106"/>
    </location>
    <ligand>
        <name>Fe cation</name>
        <dbReference type="ChEBI" id="CHEBI:24875"/>
    </ligand>
</feature>
<dbReference type="InterPro" id="IPR012093">
    <property type="entry name" value="Pirin"/>
</dbReference>
<feature type="binding site" evidence="2">
    <location>
        <position position="104"/>
    </location>
    <ligand>
        <name>Fe cation</name>
        <dbReference type="ChEBI" id="CHEBI:24875"/>
    </ligand>
</feature>
<dbReference type="EMBL" id="JACIJK010000005">
    <property type="protein sequence ID" value="MBB5715070.1"/>
    <property type="molecule type" value="Genomic_DNA"/>
</dbReference>
<dbReference type="SUPFAM" id="SSF51182">
    <property type="entry name" value="RmlC-like cupins"/>
    <property type="match status" value="1"/>
</dbReference>
<name>A0A7W9EUD7_9SPHN</name>
<dbReference type="RefSeq" id="WP_184057031.1">
    <property type="nucleotide sequence ID" value="NZ_JACIJK010000005.1"/>
</dbReference>